<feature type="non-terminal residue" evidence="1">
    <location>
        <position position="268"/>
    </location>
</feature>
<proteinExistence type="predicted"/>
<keyword evidence="2" id="KW-1185">Reference proteome</keyword>
<accession>A0ABS6ZK90</accession>
<comment type="caution">
    <text evidence="1">The sequence shown here is derived from an EMBL/GenBank/DDBJ whole genome shotgun (WGS) entry which is preliminary data.</text>
</comment>
<evidence type="ECO:0008006" key="3">
    <source>
        <dbReference type="Google" id="ProtNLM"/>
    </source>
</evidence>
<dbReference type="RefSeq" id="WP_219672300.1">
    <property type="nucleotide sequence ID" value="NZ_WTFF01000589.1"/>
</dbReference>
<dbReference type="EMBL" id="WTFF01000589">
    <property type="protein sequence ID" value="MBW5487040.1"/>
    <property type="molecule type" value="Genomic_DNA"/>
</dbReference>
<evidence type="ECO:0000313" key="1">
    <source>
        <dbReference type="EMBL" id="MBW5487040.1"/>
    </source>
</evidence>
<sequence>MSIAELQVCSVEEADVTGGVCVVRCVGGVARAGQVYAAGESRLGLRRIERNGRPVGSFAAGHMATVRLSGAAVALLSRGQVLTSVPPGGHGLQDLEDWLATDPPLVDEPGPVALRSLAVGRMQDELLPDEERLRWGRVALAACRRKAQWAGEDPPPDVVRGDPLAAAAEEAAVRGYLIQQFGPDPADPPRDPARLCRELLALLARTAATPQAAAQAARDWRELPKARILQLRRVKNVLPWLALARAHLAPYDPLGPAADAWTRLRPYL</sequence>
<gene>
    <name evidence="1" type="ORF">GPJ59_35800</name>
</gene>
<evidence type="ECO:0000313" key="2">
    <source>
        <dbReference type="Proteomes" id="UP000812013"/>
    </source>
</evidence>
<name>A0ABS6ZK90_9ACTN</name>
<reference evidence="1 2" key="1">
    <citation type="submission" date="2019-12" db="EMBL/GenBank/DDBJ databases">
        <title>Genome sequence of Streptomyces bambusae.</title>
        <authorList>
            <person name="Bansal K."/>
            <person name="Choksket S."/>
            <person name="Korpole S."/>
            <person name="Patil P.B."/>
        </authorList>
    </citation>
    <scope>NUCLEOTIDE SEQUENCE [LARGE SCALE GENOMIC DNA]</scope>
    <source>
        <strain evidence="1 2">SK60</strain>
    </source>
</reference>
<protein>
    <recommendedName>
        <fullName evidence="3">FHA domain-containing protein</fullName>
    </recommendedName>
</protein>
<dbReference type="Proteomes" id="UP000812013">
    <property type="component" value="Unassembled WGS sequence"/>
</dbReference>
<organism evidence="1 2">
    <name type="scientific">Streptomyces bambusae</name>
    <dbReference type="NCBI Taxonomy" id="1550616"/>
    <lineage>
        <taxon>Bacteria</taxon>
        <taxon>Bacillati</taxon>
        <taxon>Actinomycetota</taxon>
        <taxon>Actinomycetes</taxon>
        <taxon>Kitasatosporales</taxon>
        <taxon>Streptomycetaceae</taxon>
        <taxon>Streptomyces</taxon>
    </lineage>
</organism>